<name>A0AAD5QQM5_PARTN</name>
<dbReference type="PANTHER" id="PTHR11685">
    <property type="entry name" value="RBR FAMILY RING FINGER AND IBR DOMAIN-CONTAINING"/>
    <property type="match status" value="1"/>
</dbReference>
<keyword evidence="4" id="KW-0479">Metal-binding</keyword>
<dbReference type="SMART" id="SM00184">
    <property type="entry name" value="RING"/>
    <property type="match status" value="2"/>
</dbReference>
<evidence type="ECO:0000256" key="5">
    <source>
        <dbReference type="ARBA" id="ARBA00022737"/>
    </source>
</evidence>
<evidence type="ECO:0000259" key="12">
    <source>
        <dbReference type="PROSITE" id="PS51873"/>
    </source>
</evidence>
<dbReference type="Gene3D" id="1.20.120.1750">
    <property type="match status" value="1"/>
</dbReference>
<comment type="catalytic activity">
    <reaction evidence="1">
        <text>[E2 ubiquitin-conjugating enzyme]-S-ubiquitinyl-L-cysteine + [acceptor protein]-L-lysine = [E2 ubiquitin-conjugating enzyme]-L-cysteine + [acceptor protein]-N(6)-ubiquitinyl-L-lysine.</text>
        <dbReference type="EC" id="2.3.2.31"/>
    </reaction>
</comment>
<protein>
    <recommendedName>
        <fullName evidence="2">RBR-type E3 ubiquitin transferase</fullName>
        <ecNumber evidence="2">2.3.2.31</ecNumber>
    </recommendedName>
</protein>
<dbReference type="EC" id="2.3.2.31" evidence="2"/>
<keyword evidence="6 9" id="KW-0863">Zinc-finger</keyword>
<proteinExistence type="predicted"/>
<evidence type="ECO:0000256" key="7">
    <source>
        <dbReference type="ARBA" id="ARBA00022786"/>
    </source>
</evidence>
<dbReference type="Pfam" id="PF01485">
    <property type="entry name" value="IBR"/>
    <property type="match status" value="2"/>
</dbReference>
<dbReference type="AlphaFoldDB" id="A0AAD5QQM5"/>
<keyword evidence="3" id="KW-0808">Transferase</keyword>
<evidence type="ECO:0000256" key="3">
    <source>
        <dbReference type="ARBA" id="ARBA00022679"/>
    </source>
</evidence>
<keyword evidence="8" id="KW-0862">Zinc</keyword>
<evidence type="ECO:0000256" key="6">
    <source>
        <dbReference type="ARBA" id="ARBA00022771"/>
    </source>
</evidence>
<dbReference type="CDD" id="cd20341">
    <property type="entry name" value="BRcat_RBR_RNF14"/>
    <property type="match status" value="1"/>
</dbReference>
<dbReference type="Proteomes" id="UP001196413">
    <property type="component" value="Unassembled WGS sequence"/>
</dbReference>
<evidence type="ECO:0000259" key="10">
    <source>
        <dbReference type="PROSITE" id="PS50089"/>
    </source>
</evidence>
<evidence type="ECO:0000256" key="9">
    <source>
        <dbReference type="PROSITE-ProRule" id="PRU00175"/>
    </source>
</evidence>
<feature type="domain" description="RWD" evidence="11">
    <location>
        <begin position="10"/>
        <end position="132"/>
    </location>
</feature>
<dbReference type="GO" id="GO:0008270">
    <property type="term" value="F:zinc ion binding"/>
    <property type="evidence" value="ECO:0007669"/>
    <property type="project" value="UniProtKB-KW"/>
</dbReference>
<dbReference type="Pfam" id="PF05773">
    <property type="entry name" value="RWD"/>
    <property type="match status" value="1"/>
</dbReference>
<evidence type="ECO:0000256" key="2">
    <source>
        <dbReference type="ARBA" id="ARBA00012251"/>
    </source>
</evidence>
<dbReference type="CDD" id="cd22584">
    <property type="entry name" value="Rcat_RBR_unk"/>
    <property type="match status" value="1"/>
</dbReference>
<dbReference type="InterPro" id="IPR013083">
    <property type="entry name" value="Znf_RING/FYVE/PHD"/>
</dbReference>
<evidence type="ECO:0000256" key="1">
    <source>
        <dbReference type="ARBA" id="ARBA00001798"/>
    </source>
</evidence>
<feature type="domain" description="RING-type" evidence="12">
    <location>
        <begin position="174"/>
        <end position="431"/>
    </location>
</feature>
<keyword evidence="5" id="KW-0677">Repeat</keyword>
<dbReference type="InterPro" id="IPR006575">
    <property type="entry name" value="RWD_dom"/>
</dbReference>
<dbReference type="Gene3D" id="3.10.110.10">
    <property type="entry name" value="Ubiquitin Conjugating Enzyme"/>
    <property type="match status" value="1"/>
</dbReference>
<dbReference type="PROSITE" id="PS00518">
    <property type="entry name" value="ZF_RING_1"/>
    <property type="match status" value="1"/>
</dbReference>
<dbReference type="PROSITE" id="PS51873">
    <property type="entry name" value="TRIAD"/>
    <property type="match status" value="1"/>
</dbReference>
<dbReference type="Gene3D" id="2.20.25.20">
    <property type="match status" value="1"/>
</dbReference>
<dbReference type="InterPro" id="IPR031127">
    <property type="entry name" value="E3_UB_ligase_RBR"/>
</dbReference>
<evidence type="ECO:0000313" key="14">
    <source>
        <dbReference type="Proteomes" id="UP001196413"/>
    </source>
</evidence>
<dbReference type="SUPFAM" id="SSF57850">
    <property type="entry name" value="RING/U-box"/>
    <property type="match status" value="3"/>
</dbReference>
<dbReference type="Pfam" id="PF00097">
    <property type="entry name" value="zf-C3HC4"/>
    <property type="match status" value="1"/>
</dbReference>
<dbReference type="SMART" id="SM00647">
    <property type="entry name" value="IBR"/>
    <property type="match status" value="2"/>
</dbReference>
<dbReference type="InterPro" id="IPR016135">
    <property type="entry name" value="UBQ-conjugating_enzyme/RWD"/>
</dbReference>
<dbReference type="InterPro" id="IPR044066">
    <property type="entry name" value="TRIAD_supradom"/>
</dbReference>
<feature type="domain" description="RING-type" evidence="10">
    <location>
        <begin position="178"/>
        <end position="223"/>
    </location>
</feature>
<dbReference type="InterPro" id="IPR002867">
    <property type="entry name" value="IBR_dom"/>
</dbReference>
<dbReference type="PROSITE" id="PS50089">
    <property type="entry name" value="ZF_RING_2"/>
    <property type="match status" value="1"/>
</dbReference>
<dbReference type="InterPro" id="IPR001841">
    <property type="entry name" value="Znf_RING"/>
</dbReference>
<comment type="caution">
    <text evidence="13">The sequence shown here is derived from an EMBL/GenBank/DDBJ whole genome shotgun (WGS) entry which is preliminary data.</text>
</comment>
<sequence length="441" mass="50178">MTTFRQSQEDELEAVANYFGESLVAVDLTSELLQGQITVELEPSNAPITLFVTTSEGRKHFSTKYLSPIQLLFRLPVDYPMISAELDIECSWISSQLVTEIRRELDVMASENIEFPLLFLSCQTIKEFFLGRVINEICLDRNPYSINNGLSGEGFLKMVRDSCEEYEMSWFKSHCHECEVCFDIKPGPESVKFSPCSHIFCKDCVRSYFQSRLSEQQVAPLSCLSNDCLSYPSESLIIDIVGQEQFDRYQRIILRNAIMNMQDFAQCPRVHCQNPAQISTATSNLATCLSCNFCFCTKCHKAYHGVDPCRRTAITVSRMVENEDGSLTFKKVTVDEYLAADESQRKEMAEWYGGLDKLEAVMDEAMGRSEQRSLDWLQKYTRKCPVCGMAIILEDGCNHVFCPCGASFCYGCGEIFKSEGTVKSWQAWRREFIPCAHVKTS</sequence>
<keyword evidence="7" id="KW-0833">Ubl conjugation pathway</keyword>
<reference evidence="13" key="1">
    <citation type="submission" date="2021-06" db="EMBL/GenBank/DDBJ databases">
        <title>Parelaphostrongylus tenuis whole genome reference sequence.</title>
        <authorList>
            <person name="Garwood T.J."/>
            <person name="Larsen P.A."/>
            <person name="Fountain-Jones N.M."/>
            <person name="Garbe J.R."/>
            <person name="Macchietto M.G."/>
            <person name="Kania S.A."/>
            <person name="Gerhold R.W."/>
            <person name="Richards J.E."/>
            <person name="Wolf T.M."/>
        </authorList>
    </citation>
    <scope>NUCLEOTIDE SEQUENCE</scope>
    <source>
        <strain evidence="13">MNPRO001-30</strain>
        <tissue evidence="13">Meninges</tissue>
    </source>
</reference>
<gene>
    <name evidence="13" type="ORF">KIN20_016334</name>
</gene>
<accession>A0AAD5QQM5</accession>
<dbReference type="GO" id="GO:0016567">
    <property type="term" value="P:protein ubiquitination"/>
    <property type="evidence" value="ECO:0007669"/>
    <property type="project" value="InterPro"/>
</dbReference>
<evidence type="ECO:0000313" key="13">
    <source>
        <dbReference type="EMBL" id="KAJ1358030.1"/>
    </source>
</evidence>
<evidence type="ECO:0000256" key="8">
    <source>
        <dbReference type="ARBA" id="ARBA00022833"/>
    </source>
</evidence>
<dbReference type="Gene3D" id="3.30.40.10">
    <property type="entry name" value="Zinc/RING finger domain, C3HC4 (zinc finger)"/>
    <property type="match status" value="1"/>
</dbReference>
<dbReference type="GO" id="GO:0061630">
    <property type="term" value="F:ubiquitin protein ligase activity"/>
    <property type="evidence" value="ECO:0007669"/>
    <property type="project" value="UniProtKB-EC"/>
</dbReference>
<dbReference type="SUPFAM" id="SSF54495">
    <property type="entry name" value="UBC-like"/>
    <property type="match status" value="1"/>
</dbReference>
<dbReference type="FunFam" id="3.30.40.10:FF:000137">
    <property type="entry name" value="RanBP-type and C3HC4-type zinc finger-containing protein 1"/>
    <property type="match status" value="1"/>
</dbReference>
<dbReference type="PROSITE" id="PS50908">
    <property type="entry name" value="RWD"/>
    <property type="match status" value="1"/>
</dbReference>
<evidence type="ECO:0000256" key="4">
    <source>
        <dbReference type="ARBA" id="ARBA00022723"/>
    </source>
</evidence>
<dbReference type="EMBL" id="JAHQIW010003284">
    <property type="protein sequence ID" value="KAJ1358030.1"/>
    <property type="molecule type" value="Genomic_DNA"/>
</dbReference>
<dbReference type="InterPro" id="IPR018957">
    <property type="entry name" value="Znf_C3HC4_RING-type"/>
</dbReference>
<evidence type="ECO:0000259" key="11">
    <source>
        <dbReference type="PROSITE" id="PS50908"/>
    </source>
</evidence>
<organism evidence="13 14">
    <name type="scientific">Parelaphostrongylus tenuis</name>
    <name type="common">Meningeal worm</name>
    <dbReference type="NCBI Taxonomy" id="148309"/>
    <lineage>
        <taxon>Eukaryota</taxon>
        <taxon>Metazoa</taxon>
        <taxon>Ecdysozoa</taxon>
        <taxon>Nematoda</taxon>
        <taxon>Chromadorea</taxon>
        <taxon>Rhabditida</taxon>
        <taxon>Rhabditina</taxon>
        <taxon>Rhabditomorpha</taxon>
        <taxon>Strongyloidea</taxon>
        <taxon>Metastrongylidae</taxon>
        <taxon>Parelaphostrongylus</taxon>
    </lineage>
</organism>
<dbReference type="CDD" id="cd23820">
    <property type="entry name" value="RWD_RNF14"/>
    <property type="match status" value="1"/>
</dbReference>
<keyword evidence="14" id="KW-1185">Reference proteome</keyword>
<dbReference type="InterPro" id="IPR017907">
    <property type="entry name" value="Znf_RING_CS"/>
</dbReference>